<dbReference type="EMBL" id="BRYB01004409">
    <property type="protein sequence ID" value="GMI30440.1"/>
    <property type="molecule type" value="Genomic_DNA"/>
</dbReference>
<protein>
    <recommendedName>
        <fullName evidence="6">EF-hand domain-containing protein</fullName>
    </recommendedName>
</protein>
<evidence type="ECO:0000256" key="2">
    <source>
        <dbReference type="ARBA" id="ARBA00022737"/>
    </source>
</evidence>
<dbReference type="PANTHER" id="PTHR34524">
    <property type="entry name" value="CALCYPHOSIN"/>
    <property type="match status" value="1"/>
</dbReference>
<gene>
    <name evidence="7" type="ORF">TeGR_g6679</name>
</gene>
<dbReference type="InterPro" id="IPR011992">
    <property type="entry name" value="EF-hand-dom_pair"/>
</dbReference>
<comment type="caution">
    <text evidence="7">The sequence shown here is derived from an EMBL/GenBank/DDBJ whole genome shotgun (WGS) entry which is preliminary data.</text>
</comment>
<feature type="compositionally biased region" description="Low complexity" evidence="5">
    <location>
        <begin position="669"/>
        <end position="710"/>
    </location>
</feature>
<evidence type="ECO:0000313" key="7">
    <source>
        <dbReference type="EMBL" id="GMI30440.1"/>
    </source>
</evidence>
<feature type="region of interest" description="Disordered" evidence="5">
    <location>
        <begin position="206"/>
        <end position="240"/>
    </location>
</feature>
<keyword evidence="8" id="KW-1185">Reference proteome</keyword>
<evidence type="ECO:0000313" key="8">
    <source>
        <dbReference type="Proteomes" id="UP001165060"/>
    </source>
</evidence>
<evidence type="ECO:0000259" key="6">
    <source>
        <dbReference type="PROSITE" id="PS50222"/>
    </source>
</evidence>
<accession>A0ABQ6MPR6</accession>
<feature type="domain" description="EF-hand" evidence="6">
    <location>
        <begin position="501"/>
        <end position="536"/>
    </location>
</feature>
<dbReference type="InterPro" id="IPR002048">
    <property type="entry name" value="EF_hand_dom"/>
</dbReference>
<name>A0ABQ6MPR6_9STRA</name>
<dbReference type="PROSITE" id="PS50222">
    <property type="entry name" value="EF_HAND_2"/>
    <property type="match status" value="6"/>
</dbReference>
<keyword evidence="1" id="KW-0479">Metal-binding</keyword>
<feature type="domain" description="EF-hand" evidence="6">
    <location>
        <begin position="537"/>
        <end position="572"/>
    </location>
</feature>
<feature type="domain" description="EF-hand" evidence="6">
    <location>
        <begin position="317"/>
        <end position="352"/>
    </location>
</feature>
<evidence type="ECO:0000256" key="3">
    <source>
        <dbReference type="ARBA" id="ARBA00022837"/>
    </source>
</evidence>
<feature type="domain" description="EF-hand" evidence="6">
    <location>
        <begin position="130"/>
        <end position="165"/>
    </location>
</feature>
<keyword evidence="2" id="KW-0677">Repeat</keyword>
<sequence length="818" mass="89850">MIKRAEAQKAMGGEALVVMKKLLSHTPSIPTILKTFDSSNRGYITRSDIKKALSRFPPGSFPDLSSTASALNPSNSPKIDTVEFGSTLRRAEGELNNAAKTAKRQAIWEERFKQAEKAALAELDRQEASYTADELGIVIEFMDPDKSGAINLEEFIHAFRRARRHKASSAQQEAGKELMLELEQFLVDEKLTLTRWFNAMDASFRSAHRDDSDSEDEEDAEWYPGGIKPPKIDPHATDPTGTISALELKKGLTHLGAGFDTTEISLIMQFLDPNSDGELTYSEVKDGFRKLHNKTPEEILVEKVGEILLRIEDFMQEKGMRILNVFQEMDEDGSGEVTPDELMKGLLKLKEPSGKIAALIKRKEEAEQEQAREKQRLEAEEAETKMKLKAAEEAGVSEVLGHLETFMKEKGLTLTTLCHSIDPDGTGEVDADELVAAVEKIMQPSGASRAALKRSREKEAALLAKGEAKRARARELISKMHDMEQSGALTCLTSIENYMRKNCLRIIDLFSKMDASGDGGVTAEELRAGLKKCGLKMKRKDVVLFVRYIDLDGTGEVGMEELEAAMRELRRFNWEKNTVMKLIESSGAPLPLRCRDMIHLWRPSSSIDGVLMLSAADVASGLMRMRGDGEDWLWEKYKIPENTASKRAGSSRGGSRGGSRTGSRGGSRPGTRGSRPASRTGGSRPASRGGAASPSGLSSRPGASPGSAAPTDLMGNSLFGSESLGRISPTSGVGDMSELFQQSTISTAPTGMFPPILGGEMGELDMASLTSEERLRENRKIRDNTHRRMRKELVSKVKSKHFTALHIGVPVTCTLELR</sequence>
<keyword evidence="3" id="KW-0106">Calcium</keyword>
<dbReference type="Pfam" id="PF13833">
    <property type="entry name" value="EF-hand_8"/>
    <property type="match status" value="1"/>
</dbReference>
<evidence type="ECO:0000256" key="4">
    <source>
        <dbReference type="SAM" id="Coils"/>
    </source>
</evidence>
<dbReference type="SUPFAM" id="SSF47473">
    <property type="entry name" value="EF-hand"/>
    <property type="match status" value="3"/>
</dbReference>
<feature type="compositionally biased region" description="Gly residues" evidence="5">
    <location>
        <begin position="651"/>
        <end position="668"/>
    </location>
</feature>
<evidence type="ECO:0000256" key="5">
    <source>
        <dbReference type="SAM" id="MobiDB-lite"/>
    </source>
</evidence>
<feature type="coiled-coil region" evidence="4">
    <location>
        <begin position="356"/>
        <end position="394"/>
    </location>
</feature>
<evidence type="ECO:0000256" key="1">
    <source>
        <dbReference type="ARBA" id="ARBA00022723"/>
    </source>
</evidence>
<feature type="region of interest" description="Disordered" evidence="5">
    <location>
        <begin position="644"/>
        <end position="735"/>
    </location>
</feature>
<dbReference type="Proteomes" id="UP001165060">
    <property type="component" value="Unassembled WGS sequence"/>
</dbReference>
<dbReference type="InterPro" id="IPR051581">
    <property type="entry name" value="Ca-bind"/>
</dbReference>
<keyword evidence="4" id="KW-0175">Coiled coil</keyword>
<organism evidence="7 8">
    <name type="scientific">Tetraparma gracilis</name>
    <dbReference type="NCBI Taxonomy" id="2962635"/>
    <lineage>
        <taxon>Eukaryota</taxon>
        <taxon>Sar</taxon>
        <taxon>Stramenopiles</taxon>
        <taxon>Ochrophyta</taxon>
        <taxon>Bolidophyceae</taxon>
        <taxon>Parmales</taxon>
        <taxon>Triparmaceae</taxon>
        <taxon>Tetraparma</taxon>
    </lineage>
</organism>
<proteinExistence type="predicted"/>
<dbReference type="CDD" id="cd00051">
    <property type="entry name" value="EFh"/>
    <property type="match status" value="1"/>
</dbReference>
<feature type="compositionally biased region" description="Acidic residues" evidence="5">
    <location>
        <begin position="212"/>
        <end position="221"/>
    </location>
</feature>
<dbReference type="SMART" id="SM00054">
    <property type="entry name" value="EFh"/>
    <property type="match status" value="7"/>
</dbReference>
<dbReference type="InterPro" id="IPR018247">
    <property type="entry name" value="EF_Hand_1_Ca_BS"/>
</dbReference>
<dbReference type="Gene3D" id="1.10.238.10">
    <property type="entry name" value="EF-hand"/>
    <property type="match status" value="3"/>
</dbReference>
<dbReference type="PROSITE" id="PS00018">
    <property type="entry name" value="EF_HAND_1"/>
    <property type="match status" value="5"/>
</dbReference>
<feature type="domain" description="EF-hand" evidence="6">
    <location>
        <begin position="259"/>
        <end position="294"/>
    </location>
</feature>
<feature type="domain" description="EF-hand" evidence="6">
    <location>
        <begin position="409"/>
        <end position="444"/>
    </location>
</feature>
<dbReference type="Pfam" id="PF13202">
    <property type="entry name" value="EF-hand_5"/>
    <property type="match status" value="1"/>
</dbReference>
<dbReference type="Pfam" id="PF13499">
    <property type="entry name" value="EF-hand_7"/>
    <property type="match status" value="1"/>
</dbReference>
<dbReference type="PANTHER" id="PTHR34524:SF6">
    <property type="entry name" value="CALCYPHOSINE LIKE"/>
    <property type="match status" value="1"/>
</dbReference>
<reference evidence="7 8" key="1">
    <citation type="journal article" date="2023" name="Commun. Biol.">
        <title>Genome analysis of Parmales, the sister group of diatoms, reveals the evolutionary specialization of diatoms from phago-mixotrophs to photoautotrophs.</title>
        <authorList>
            <person name="Ban H."/>
            <person name="Sato S."/>
            <person name="Yoshikawa S."/>
            <person name="Yamada K."/>
            <person name="Nakamura Y."/>
            <person name="Ichinomiya M."/>
            <person name="Sato N."/>
            <person name="Blanc-Mathieu R."/>
            <person name="Endo H."/>
            <person name="Kuwata A."/>
            <person name="Ogata H."/>
        </authorList>
    </citation>
    <scope>NUCLEOTIDE SEQUENCE [LARGE SCALE GENOMIC DNA]</scope>
</reference>